<evidence type="ECO:0000256" key="1">
    <source>
        <dbReference type="ARBA" id="ARBA00005445"/>
    </source>
</evidence>
<feature type="region of interest" description="Disordered" evidence="3">
    <location>
        <begin position="461"/>
        <end position="481"/>
    </location>
</feature>
<feature type="compositionally biased region" description="Polar residues" evidence="3">
    <location>
        <begin position="461"/>
        <end position="475"/>
    </location>
</feature>
<evidence type="ECO:0000256" key="5">
    <source>
        <dbReference type="SAM" id="SignalP"/>
    </source>
</evidence>
<gene>
    <name evidence="7" type="ORF">BDK92_0821</name>
</gene>
<keyword evidence="8" id="KW-1185">Reference proteome</keyword>
<evidence type="ECO:0000256" key="4">
    <source>
        <dbReference type="SAM" id="Phobius"/>
    </source>
</evidence>
<feature type="compositionally biased region" description="Polar residues" evidence="3">
    <location>
        <begin position="331"/>
        <end position="345"/>
    </location>
</feature>
<feature type="domain" description="DUF7933" evidence="6">
    <location>
        <begin position="882"/>
        <end position="1004"/>
    </location>
</feature>
<feature type="compositionally biased region" description="Polar residues" evidence="3">
    <location>
        <begin position="849"/>
        <end position="865"/>
    </location>
</feature>
<dbReference type="InterPro" id="IPR057693">
    <property type="entry name" value="DUF7933"/>
</dbReference>
<evidence type="ECO:0000256" key="2">
    <source>
        <dbReference type="ARBA" id="ARBA00022729"/>
    </source>
</evidence>
<keyword evidence="2 5" id="KW-0732">Signal</keyword>
<feature type="domain" description="DUF7933" evidence="6">
    <location>
        <begin position="1140"/>
        <end position="1261"/>
    </location>
</feature>
<reference evidence="7 8" key="1">
    <citation type="submission" date="2018-10" db="EMBL/GenBank/DDBJ databases">
        <title>Sequencing the genomes of 1000 actinobacteria strains.</title>
        <authorList>
            <person name="Klenk H.-P."/>
        </authorList>
    </citation>
    <scope>NUCLEOTIDE SEQUENCE [LARGE SCALE GENOMIC DNA]</scope>
    <source>
        <strain evidence="7 8">DSM 45175</strain>
    </source>
</reference>
<comment type="caution">
    <text evidence="7">The sequence shown here is derived from an EMBL/GenBank/DDBJ whole genome shotgun (WGS) entry which is preliminary data.</text>
</comment>
<evidence type="ECO:0000313" key="8">
    <source>
        <dbReference type="Proteomes" id="UP000277671"/>
    </source>
</evidence>
<dbReference type="Pfam" id="PF25564">
    <property type="entry name" value="DUF7933"/>
    <property type="match status" value="8"/>
</dbReference>
<dbReference type="InterPro" id="IPR021884">
    <property type="entry name" value="Ice-bd_prot"/>
</dbReference>
<feature type="signal peptide" evidence="5">
    <location>
        <begin position="1"/>
        <end position="23"/>
    </location>
</feature>
<evidence type="ECO:0000313" key="7">
    <source>
        <dbReference type="EMBL" id="RKR86587.1"/>
    </source>
</evidence>
<dbReference type="EMBL" id="RBKT01000001">
    <property type="protein sequence ID" value="RKR86587.1"/>
    <property type="molecule type" value="Genomic_DNA"/>
</dbReference>
<sequence length="1305" mass="123829">MFMAGAVVATTIIVGVVGAPAWAQTTVPLGTAETYGVLAGQAVTDVPPPVGPSVINGDLGVWPGTSVTGSPVVNGEVHVGDTEAMQAQADLTTAYNFAAAEPTTSTVTADLGGQTLVTGVYTSPATMSLTGTVTLDGQNDPNSVFIFQAGSDLITAVDSRVSLINGAQACNVFWQVSSSATLNTRTVFAGTILALQSATLGEGATVAGRVLARNGAVTLIHNTITRPFCAAAVAPPTISKAFGDATIPSGGTTSLGFTLTNPNAGTVLTGVTFTDALPAGLVVTTPSGLTGSCGGGTITATAGGGTISLTGATLPAGGSCTFSVNVTGTTSGTKVNTSSPVDSNESGPGAAASATVTVAPAVVAPPTIAKAFDDATIPSGGTTALGFTLTNPNVNTPLTGVTFTDALPAGLVVATPNGLTGSCGGGTITATAGGGTISLTGATLPAGGSCTFSVNVTGTTSGTKVNTSSPVDSNESGPGAAASATVTVAPTVVAPPTIAKAFDDATIPSGGTTSLGFTLTNPNAGTVLTGVTFTDALPAGLVVATPNGLTGSCGGGTITATAGGGTISLTGATLPAGGSCTFSVNVTGTTSGTKVNTSSPVDSNESGPGAAASATVTVAPAVVAPPTIAKAFDDATIPANGTTALSFTLSNPNAGTVLTGVTFTDALPAGLVVATPNGLTGSCGGGTITATAGGGTISLTGATLPAGGSCTFSVNVTGTTSGTKVNTSSPVDSNESGPGAVASASVTVAVVTPPTIAKAFGATTIAADGTTSLSFTLSNPNVNTPLTGVTFTDALPAGLVVATPNGLTGSCGGGTITATAGGGTISLTGATLPAGGSCTFSVNVTGTTSGTKVNTSGPVDSNESGPGTPAAASVTVSVAAAPTFAKAFADGTVPLNGTTALGFTLTNPNLNTTLTGVSFVDNLPAGLVVATPNAARTDCAAGTIVATAGSSSISLFGATLPAGTTCTVSVNVTGTTTGTKVNTTAPITSVQSGPGAPASASVAVGPAVVAAPTISKAFGDATIPAGGTTAVSFTLSNPNSGTALTGVTFTDALPAGLVVATPNGLTGSCGGGTITATAGSGTISLTGATLPANGSCTFSVNVTGTTSGTKVNTSGPVDSNESGPGATASATVTVGAVAAPTIVKAFRDSTISINGTTALGFTLTNPNANTALTSVGFVDNLPTGLVVATPNATQTDCAAGTIVAAPGSNSITLAGASLPANGSCTVSVNVTGKTSGTKVNTTTATSVESGPGSPASASITVRKRILPVTGARSASYATVALTIIGLGAVLIVTSHGLSRRRRHTA</sequence>
<dbReference type="Pfam" id="PF11999">
    <property type="entry name" value="Ice_binding"/>
    <property type="match status" value="1"/>
</dbReference>
<feature type="transmembrane region" description="Helical" evidence="4">
    <location>
        <begin position="1274"/>
        <end position="1293"/>
    </location>
</feature>
<feature type="domain" description="DUF7933" evidence="6">
    <location>
        <begin position="754"/>
        <end position="876"/>
    </location>
</feature>
<feature type="domain" description="DUF7933" evidence="6">
    <location>
        <begin position="366"/>
        <end position="488"/>
    </location>
</feature>
<comment type="similarity">
    <text evidence="1">Belongs to the ice-binding protein family.</text>
</comment>
<protein>
    <submittedName>
        <fullName evidence="7">Uncharacterized protein DUF3494</fullName>
    </submittedName>
</protein>
<dbReference type="Proteomes" id="UP000277671">
    <property type="component" value="Unassembled WGS sequence"/>
</dbReference>
<accession>A0A495JCE7</accession>
<keyword evidence="4" id="KW-0812">Transmembrane</keyword>
<feature type="region of interest" description="Disordered" evidence="3">
    <location>
        <begin position="849"/>
        <end position="870"/>
    </location>
</feature>
<organism evidence="7 8">
    <name type="scientific">Micromonospora pisi</name>
    <dbReference type="NCBI Taxonomy" id="589240"/>
    <lineage>
        <taxon>Bacteria</taxon>
        <taxon>Bacillati</taxon>
        <taxon>Actinomycetota</taxon>
        <taxon>Actinomycetes</taxon>
        <taxon>Micromonosporales</taxon>
        <taxon>Micromonosporaceae</taxon>
        <taxon>Micromonospora</taxon>
    </lineage>
</organism>
<keyword evidence="4" id="KW-1133">Transmembrane helix</keyword>
<feature type="domain" description="DUF7933" evidence="6">
    <location>
        <begin position="1012"/>
        <end position="1134"/>
    </location>
</feature>
<dbReference type="InterPro" id="IPR036825">
    <property type="entry name" value="MTH865-like_sf"/>
</dbReference>
<evidence type="ECO:0000259" key="6">
    <source>
        <dbReference type="Pfam" id="PF25564"/>
    </source>
</evidence>
<dbReference type="Gene3D" id="1.10.238.80">
    <property type="entry name" value="MTH865-like"/>
    <property type="match status" value="1"/>
</dbReference>
<evidence type="ECO:0000256" key="3">
    <source>
        <dbReference type="SAM" id="MobiDB-lite"/>
    </source>
</evidence>
<feature type="domain" description="DUF7933" evidence="6">
    <location>
        <begin position="236"/>
        <end position="358"/>
    </location>
</feature>
<proteinExistence type="inferred from homology"/>
<feature type="region of interest" description="Disordered" evidence="3">
    <location>
        <begin position="331"/>
        <end position="351"/>
    </location>
</feature>
<name>A0A495JCE7_9ACTN</name>
<feature type="domain" description="DUF7933" evidence="6">
    <location>
        <begin position="496"/>
        <end position="618"/>
    </location>
</feature>
<feature type="chain" id="PRO_5019749763" evidence="5">
    <location>
        <begin position="24"/>
        <end position="1305"/>
    </location>
</feature>
<feature type="domain" description="DUF7933" evidence="6">
    <location>
        <begin position="626"/>
        <end position="748"/>
    </location>
</feature>
<keyword evidence="4" id="KW-0472">Membrane</keyword>